<dbReference type="VEuPathDB" id="VectorBase:ASTEI20_044061"/>
<sequence length="113" mass="13051">MAHNTIGNIVYETCEAIWQELYEEYIPFPTTALFENIEKEFAEKWKFSNCIGAIDGKLIRNKAPAKSGTQYYNYKKYIFHSFIKSPQHSASQTSTGDNYGYASRICIVIKVIY</sequence>
<dbReference type="VEuPathDB" id="VectorBase:ASTEI10216"/>
<dbReference type="STRING" id="30069.A0A182YP30"/>
<evidence type="ECO:0000313" key="2">
    <source>
        <dbReference type="Proteomes" id="UP000076408"/>
    </source>
</evidence>
<reference evidence="2" key="1">
    <citation type="journal article" date="2014" name="Genome Biol.">
        <title>Genome analysis of a major urban malaria vector mosquito, Anopheles stephensi.</title>
        <authorList>
            <person name="Jiang X."/>
            <person name="Peery A."/>
            <person name="Hall A.B."/>
            <person name="Sharma A."/>
            <person name="Chen X.G."/>
            <person name="Waterhouse R.M."/>
            <person name="Komissarov A."/>
            <person name="Riehle M.M."/>
            <person name="Shouche Y."/>
            <person name="Sharakhova M.V."/>
            <person name="Lawson D."/>
            <person name="Pakpour N."/>
            <person name="Arensburger P."/>
            <person name="Davidson V.L."/>
            <person name="Eiglmeier K."/>
            <person name="Emrich S."/>
            <person name="George P."/>
            <person name="Kennedy R.C."/>
            <person name="Mane S.P."/>
            <person name="Maslen G."/>
            <person name="Oringanje C."/>
            <person name="Qi Y."/>
            <person name="Settlage R."/>
            <person name="Tojo M."/>
            <person name="Tubio J.M."/>
            <person name="Unger M.F."/>
            <person name="Wang B."/>
            <person name="Vernick K.D."/>
            <person name="Ribeiro J.M."/>
            <person name="James A.A."/>
            <person name="Michel K."/>
            <person name="Riehle M.A."/>
            <person name="Luckhart S."/>
            <person name="Sharakhov I.V."/>
            <person name="Tu Z."/>
        </authorList>
    </citation>
    <scope>NUCLEOTIDE SEQUENCE [LARGE SCALE GENOMIC DNA]</scope>
    <source>
        <strain evidence="2">Indian</strain>
    </source>
</reference>
<keyword evidence="2" id="KW-1185">Reference proteome</keyword>
<proteinExistence type="predicted"/>
<dbReference type="Proteomes" id="UP000076408">
    <property type="component" value="Unassembled WGS sequence"/>
</dbReference>
<evidence type="ECO:0008006" key="3">
    <source>
        <dbReference type="Google" id="ProtNLM"/>
    </source>
</evidence>
<accession>A0A182YP30</accession>
<reference evidence="1" key="2">
    <citation type="submission" date="2020-05" db="UniProtKB">
        <authorList>
            <consortium name="EnsemblMetazoa"/>
        </authorList>
    </citation>
    <scope>IDENTIFICATION</scope>
    <source>
        <strain evidence="1">Indian</strain>
    </source>
</reference>
<dbReference type="EnsemblMetazoa" id="ASTEI10216-RA">
    <property type="protein sequence ID" value="ASTEI10216-PA"/>
    <property type="gene ID" value="ASTEI10216"/>
</dbReference>
<evidence type="ECO:0000313" key="1">
    <source>
        <dbReference type="EnsemblMetazoa" id="ASTEI10216-PA"/>
    </source>
</evidence>
<name>A0A182YP30_ANOST</name>
<dbReference type="AlphaFoldDB" id="A0A182YP30"/>
<dbReference type="OMA" id="MRISICT"/>
<organism evidence="1 2">
    <name type="scientific">Anopheles stephensi</name>
    <name type="common">Indo-Pakistan malaria mosquito</name>
    <dbReference type="NCBI Taxonomy" id="30069"/>
    <lineage>
        <taxon>Eukaryota</taxon>
        <taxon>Metazoa</taxon>
        <taxon>Ecdysozoa</taxon>
        <taxon>Arthropoda</taxon>
        <taxon>Hexapoda</taxon>
        <taxon>Insecta</taxon>
        <taxon>Pterygota</taxon>
        <taxon>Neoptera</taxon>
        <taxon>Endopterygota</taxon>
        <taxon>Diptera</taxon>
        <taxon>Nematocera</taxon>
        <taxon>Culicoidea</taxon>
        <taxon>Culicidae</taxon>
        <taxon>Anophelinae</taxon>
        <taxon>Anopheles</taxon>
    </lineage>
</organism>
<protein>
    <recommendedName>
        <fullName evidence="3">DDE Tnp4 domain-containing protein</fullName>
    </recommendedName>
</protein>